<evidence type="ECO:0000313" key="2">
    <source>
        <dbReference type="Proteomes" id="UP000666562"/>
    </source>
</evidence>
<comment type="caution">
    <text evidence="1">The sequence shown here is derived from an EMBL/GenBank/DDBJ whole genome shotgun (WGS) entry which is preliminary data.</text>
</comment>
<organism evidence="1 2">
    <name type="scientific">Prochlorococcus marinus str. XMU1401</name>
    <dbReference type="NCBI Taxonomy" id="2052594"/>
    <lineage>
        <taxon>Bacteria</taxon>
        <taxon>Bacillati</taxon>
        <taxon>Cyanobacteriota</taxon>
        <taxon>Cyanophyceae</taxon>
        <taxon>Synechococcales</taxon>
        <taxon>Prochlorococcaceae</taxon>
        <taxon>Prochlorococcus</taxon>
    </lineage>
</organism>
<protein>
    <submittedName>
        <fullName evidence="1">Alpha-2-macroglobulin</fullName>
    </submittedName>
</protein>
<gene>
    <name evidence="1" type="ORF">HA142_03905</name>
</gene>
<dbReference type="RefSeq" id="WP_100883520.1">
    <property type="nucleotide sequence ID" value="NZ_JAAORC010000001.1"/>
</dbReference>
<name>A0A8I2BK28_PROMR</name>
<proteinExistence type="predicted"/>
<reference evidence="1" key="1">
    <citation type="submission" date="2020-03" db="EMBL/GenBank/DDBJ databases">
        <title>Genome differentiation and subclade ecological adaptation of Prochlorococcus HLII clade in the global ocean.</title>
        <authorList>
            <person name="Yan W."/>
            <person name="Fen X."/>
            <person name="Zhang W."/>
        </authorList>
    </citation>
    <scope>NUCLEOTIDE SEQUENCE</scope>
    <source>
        <strain evidence="1">XMU1401</strain>
    </source>
</reference>
<accession>A0A8I2BK28</accession>
<dbReference type="Proteomes" id="UP000666562">
    <property type="component" value="Unassembled WGS sequence"/>
</dbReference>
<dbReference type="AlphaFoldDB" id="A0A8I2BK28"/>
<sequence>MKIIKQVPMLILIAIFLISCRTSTNKEYPKNNLEKNIEDNPNSEKKRMEIKFSCGEDGISEYLGDGWNILKEESQEKICTWKSVPATKNCNMEKDKGCKITKPDKIGEEKIYLLEKEI</sequence>
<dbReference type="EMBL" id="JAAORC010000001">
    <property type="protein sequence ID" value="MBO8222649.1"/>
    <property type="molecule type" value="Genomic_DNA"/>
</dbReference>
<dbReference type="PROSITE" id="PS51257">
    <property type="entry name" value="PROKAR_LIPOPROTEIN"/>
    <property type="match status" value="1"/>
</dbReference>
<evidence type="ECO:0000313" key="1">
    <source>
        <dbReference type="EMBL" id="MBO8222649.1"/>
    </source>
</evidence>